<dbReference type="AlphaFoldDB" id="A0A318NS23"/>
<protein>
    <submittedName>
        <fullName evidence="2">Uncharacterized protein</fullName>
    </submittedName>
</protein>
<organism evidence="2 3">
    <name type="scientific">Serratia plymuthica</name>
    <dbReference type="NCBI Taxonomy" id="82996"/>
    <lineage>
        <taxon>Bacteria</taxon>
        <taxon>Pseudomonadati</taxon>
        <taxon>Pseudomonadota</taxon>
        <taxon>Gammaproteobacteria</taxon>
        <taxon>Enterobacterales</taxon>
        <taxon>Yersiniaceae</taxon>
        <taxon>Serratia</taxon>
    </lineage>
</organism>
<reference evidence="2 3" key="1">
    <citation type="submission" date="2017-11" db="EMBL/GenBank/DDBJ databases">
        <title>Genome sequence of the oocydin A producing rhizobacterium Serratia plymuthica 4Rx5.</title>
        <authorList>
            <person name="Matilla M.A."/>
            <person name="Udaondo Z."/>
            <person name="Salmond G.P.C."/>
        </authorList>
    </citation>
    <scope>NUCLEOTIDE SEQUENCE [LARGE SCALE GENOMIC DNA]</scope>
    <source>
        <strain evidence="2 3">4Rx5</strain>
    </source>
</reference>
<gene>
    <name evidence="2" type="ORF">CT690_23655</name>
</gene>
<comment type="caution">
    <text evidence="2">The sequence shown here is derived from an EMBL/GenBank/DDBJ whole genome shotgun (WGS) entry which is preliminary data.</text>
</comment>
<keyword evidence="1" id="KW-0472">Membrane</keyword>
<evidence type="ECO:0000313" key="2">
    <source>
        <dbReference type="EMBL" id="PYD36544.1"/>
    </source>
</evidence>
<sequence length="90" mass="9863">MEQFLYFGVITACLISACAGFYIRHVGFILPGWIIIQFSLLVYMNSLADYFPKVVTGIGAVLLLVVSLGLLYVALFGEVVQSKRDNGVKA</sequence>
<name>A0A318NS23_SERPL</name>
<feature type="transmembrane region" description="Helical" evidence="1">
    <location>
        <begin position="6"/>
        <end position="23"/>
    </location>
</feature>
<proteinExistence type="predicted"/>
<keyword evidence="1" id="KW-1133">Transmembrane helix</keyword>
<evidence type="ECO:0000313" key="3">
    <source>
        <dbReference type="Proteomes" id="UP000248196"/>
    </source>
</evidence>
<dbReference type="EMBL" id="PESE01000011">
    <property type="protein sequence ID" value="PYD36544.1"/>
    <property type="molecule type" value="Genomic_DNA"/>
</dbReference>
<evidence type="ECO:0000256" key="1">
    <source>
        <dbReference type="SAM" id="Phobius"/>
    </source>
</evidence>
<feature type="transmembrane region" description="Helical" evidence="1">
    <location>
        <begin position="54"/>
        <end position="75"/>
    </location>
</feature>
<feature type="transmembrane region" description="Helical" evidence="1">
    <location>
        <begin position="30"/>
        <end position="48"/>
    </location>
</feature>
<accession>A0A318NS23</accession>
<keyword evidence="1" id="KW-0812">Transmembrane</keyword>
<dbReference type="Proteomes" id="UP000248196">
    <property type="component" value="Unassembled WGS sequence"/>
</dbReference>